<dbReference type="GO" id="GO:0006436">
    <property type="term" value="P:tryptophanyl-tRNA aminoacylation"/>
    <property type="evidence" value="ECO:0007669"/>
    <property type="project" value="UniProtKB-UniRule"/>
</dbReference>
<comment type="similarity">
    <text evidence="1 8 9">Belongs to the class-I aminoacyl-tRNA synthetase family.</text>
</comment>
<dbReference type="CDD" id="cd00806">
    <property type="entry name" value="TrpRS_core"/>
    <property type="match status" value="1"/>
</dbReference>
<dbReference type="SUPFAM" id="SSF52374">
    <property type="entry name" value="Nucleotidylyl transferase"/>
    <property type="match status" value="1"/>
</dbReference>
<protein>
    <recommendedName>
        <fullName evidence="8">Tryptophan--tRNA ligase</fullName>
        <ecNumber evidence="8">6.1.1.2</ecNumber>
    </recommendedName>
    <alternativeName>
        <fullName evidence="8">Tryptophanyl-tRNA synthetase</fullName>
        <shortName evidence="8">TrpRS</shortName>
    </alternativeName>
</protein>
<feature type="binding site" evidence="8">
    <location>
        <position position="183"/>
    </location>
    <ligand>
        <name>ATP</name>
        <dbReference type="ChEBI" id="CHEBI:30616"/>
    </ligand>
</feature>
<feature type="short sequence motif" description="'KMSKS' region" evidence="8">
    <location>
        <begin position="192"/>
        <end position="196"/>
    </location>
</feature>
<organism evidence="10 11">
    <name type="scientific">Lentibacillus amyloliquefaciens</name>
    <dbReference type="NCBI Taxonomy" id="1472767"/>
    <lineage>
        <taxon>Bacteria</taxon>
        <taxon>Bacillati</taxon>
        <taxon>Bacillota</taxon>
        <taxon>Bacilli</taxon>
        <taxon>Bacillales</taxon>
        <taxon>Bacillaceae</taxon>
        <taxon>Lentibacillus</taxon>
    </lineage>
</organism>
<dbReference type="AlphaFoldDB" id="A0A0U4E6Y2"/>
<feature type="binding site" evidence="8">
    <location>
        <position position="132"/>
    </location>
    <ligand>
        <name>L-tryptophan</name>
        <dbReference type="ChEBI" id="CHEBI:57912"/>
    </ligand>
</feature>
<feature type="short sequence motif" description="'HIGH' region" evidence="8">
    <location>
        <begin position="10"/>
        <end position="18"/>
    </location>
</feature>
<keyword evidence="4 8" id="KW-0067">ATP-binding</keyword>
<keyword evidence="8" id="KW-0963">Cytoplasm</keyword>
<dbReference type="Gene3D" id="3.40.50.620">
    <property type="entry name" value="HUPs"/>
    <property type="match status" value="1"/>
</dbReference>
<evidence type="ECO:0000256" key="6">
    <source>
        <dbReference type="ARBA" id="ARBA00023146"/>
    </source>
</evidence>
<evidence type="ECO:0000256" key="7">
    <source>
        <dbReference type="ARBA" id="ARBA00049929"/>
    </source>
</evidence>
<evidence type="ECO:0000256" key="8">
    <source>
        <dbReference type="HAMAP-Rule" id="MF_00140"/>
    </source>
</evidence>
<proteinExistence type="inferred from homology"/>
<dbReference type="PRINTS" id="PR01039">
    <property type="entry name" value="TRNASYNTHTRP"/>
</dbReference>
<dbReference type="InterPro" id="IPR002306">
    <property type="entry name" value="Trp-tRNA-ligase"/>
</dbReference>
<dbReference type="GO" id="GO:0005829">
    <property type="term" value="C:cytosol"/>
    <property type="evidence" value="ECO:0007669"/>
    <property type="project" value="TreeGrafter"/>
</dbReference>
<keyword evidence="6 8" id="KW-0030">Aminoacyl-tRNA synthetase</keyword>
<dbReference type="OrthoDB" id="9801042at2"/>
<keyword evidence="5 8" id="KW-0648">Protein biosynthesis</keyword>
<feature type="binding site" evidence="8">
    <location>
        <begin position="9"/>
        <end position="11"/>
    </location>
    <ligand>
        <name>ATP</name>
        <dbReference type="ChEBI" id="CHEBI:30616"/>
    </ligand>
</feature>
<dbReference type="PANTHER" id="PTHR43766:SF1">
    <property type="entry name" value="TRYPTOPHAN--TRNA LIGASE, MITOCHONDRIAL"/>
    <property type="match status" value="1"/>
</dbReference>
<dbReference type="STRING" id="1472767.AOX59_08480"/>
<dbReference type="GO" id="GO:0004830">
    <property type="term" value="F:tryptophan-tRNA ligase activity"/>
    <property type="evidence" value="ECO:0007669"/>
    <property type="project" value="UniProtKB-UniRule"/>
</dbReference>
<keyword evidence="3 8" id="KW-0547">Nucleotide-binding</keyword>
<dbReference type="Gene3D" id="1.10.240.10">
    <property type="entry name" value="Tyrosyl-Transfer RNA Synthetase"/>
    <property type="match status" value="1"/>
</dbReference>
<name>A0A0U4E6Y2_9BACI</name>
<dbReference type="PANTHER" id="PTHR43766">
    <property type="entry name" value="TRYPTOPHAN--TRNA LIGASE, MITOCHONDRIAL"/>
    <property type="match status" value="1"/>
</dbReference>
<dbReference type="HAMAP" id="MF_00140_B">
    <property type="entry name" value="Trp_tRNA_synth_B"/>
    <property type="match status" value="1"/>
</dbReference>
<gene>
    <name evidence="8" type="primary">trpS</name>
    <name evidence="10" type="ORF">AOX59_08480</name>
</gene>
<dbReference type="InterPro" id="IPR050203">
    <property type="entry name" value="Trp-tRNA_synthetase"/>
</dbReference>
<keyword evidence="2 8" id="KW-0436">Ligase</keyword>
<dbReference type="EC" id="6.1.1.2" evidence="8"/>
<dbReference type="KEGG" id="lao:AOX59_08480"/>
<feature type="binding site" evidence="8">
    <location>
        <begin position="192"/>
        <end position="196"/>
    </location>
    <ligand>
        <name>ATP</name>
        <dbReference type="ChEBI" id="CHEBI:30616"/>
    </ligand>
</feature>
<dbReference type="GO" id="GO:0005524">
    <property type="term" value="F:ATP binding"/>
    <property type="evidence" value="ECO:0007669"/>
    <property type="project" value="UniProtKB-UniRule"/>
</dbReference>
<feature type="binding site" evidence="8">
    <location>
        <begin position="144"/>
        <end position="146"/>
    </location>
    <ligand>
        <name>ATP</name>
        <dbReference type="ChEBI" id="CHEBI:30616"/>
    </ligand>
</feature>
<evidence type="ECO:0000313" key="10">
    <source>
        <dbReference type="EMBL" id="ALX48641.1"/>
    </source>
</evidence>
<dbReference type="InterPro" id="IPR014729">
    <property type="entry name" value="Rossmann-like_a/b/a_fold"/>
</dbReference>
<evidence type="ECO:0000256" key="9">
    <source>
        <dbReference type="RuleBase" id="RU363036"/>
    </source>
</evidence>
<comment type="subcellular location">
    <subcellularLocation>
        <location evidence="8">Cytoplasm</location>
    </subcellularLocation>
</comment>
<comment type="catalytic activity">
    <reaction evidence="7 8">
        <text>tRNA(Trp) + L-tryptophan + ATP = L-tryptophyl-tRNA(Trp) + AMP + diphosphate + H(+)</text>
        <dbReference type="Rhea" id="RHEA:24080"/>
        <dbReference type="Rhea" id="RHEA-COMP:9671"/>
        <dbReference type="Rhea" id="RHEA-COMP:9705"/>
        <dbReference type="ChEBI" id="CHEBI:15378"/>
        <dbReference type="ChEBI" id="CHEBI:30616"/>
        <dbReference type="ChEBI" id="CHEBI:33019"/>
        <dbReference type="ChEBI" id="CHEBI:57912"/>
        <dbReference type="ChEBI" id="CHEBI:78442"/>
        <dbReference type="ChEBI" id="CHEBI:78535"/>
        <dbReference type="ChEBI" id="CHEBI:456215"/>
        <dbReference type="EC" id="6.1.1.2"/>
    </reaction>
</comment>
<dbReference type="InterPro" id="IPR002305">
    <property type="entry name" value="aa-tRNA-synth_Ic"/>
</dbReference>
<evidence type="ECO:0000313" key="11">
    <source>
        <dbReference type="Proteomes" id="UP000050331"/>
    </source>
</evidence>
<dbReference type="NCBIfam" id="TIGR00233">
    <property type="entry name" value="trpS"/>
    <property type="match status" value="1"/>
</dbReference>
<dbReference type="FunFam" id="1.10.240.10:FF:000002">
    <property type="entry name" value="Tryptophan--tRNA ligase"/>
    <property type="match status" value="1"/>
</dbReference>
<feature type="binding site" evidence="8">
    <location>
        <begin position="17"/>
        <end position="18"/>
    </location>
    <ligand>
        <name>ATP</name>
        <dbReference type="ChEBI" id="CHEBI:30616"/>
    </ligand>
</feature>
<evidence type="ECO:0000256" key="5">
    <source>
        <dbReference type="ARBA" id="ARBA00022917"/>
    </source>
</evidence>
<sequence length="331" mass="37075">MQTVFSGIQPSGTLTIGNYLGAIQHFIELQKESDCFFCIVDEHAITVPQDRLELRNNIRSLASLYLASGIDPEKSTLFIQSEVPAHTQLGWMLQSISYIGELERMTQFKDKSAGKEAVSSALLTYPALMAADILLYKTDIVPVGEDQKQHLELTRNLAERFNNRYNDIFTVPEVNIPKVGARIMSLQDPTKKMSKSDENEKAFISMLDEPKRIEKKIKSAVTDSEGIVKFDKEHKPGVSNLLTIYASCSGESIEALEARYEGKGYGEFKADVAKAVIDILKPIQDRYDELIDSEQLDDILDNGADKATFEANKMTRKAKKAMGLGRVKKKR</sequence>
<evidence type="ECO:0000256" key="2">
    <source>
        <dbReference type="ARBA" id="ARBA00022598"/>
    </source>
</evidence>
<comment type="subunit">
    <text evidence="8">Homodimer.</text>
</comment>
<dbReference type="Pfam" id="PF00579">
    <property type="entry name" value="tRNA-synt_1b"/>
    <property type="match status" value="1"/>
</dbReference>
<dbReference type="PROSITE" id="PS00178">
    <property type="entry name" value="AA_TRNA_LIGASE_I"/>
    <property type="match status" value="1"/>
</dbReference>
<dbReference type="RefSeq" id="WP_068444602.1">
    <property type="nucleotide sequence ID" value="NZ_CP013862.1"/>
</dbReference>
<reference evidence="10 11" key="1">
    <citation type="submission" date="2016-01" db="EMBL/GenBank/DDBJ databases">
        <title>Complete genome sequence of strain Lentibacillus amyloliquefaciens LAM0015T isolated from saline sediment.</title>
        <authorList>
            <person name="Wang J.-L."/>
            <person name="He M.-X."/>
        </authorList>
    </citation>
    <scope>NUCLEOTIDE SEQUENCE [LARGE SCALE GENOMIC DNA]</scope>
    <source>
        <strain evidence="10 11">LAM0015</strain>
    </source>
</reference>
<evidence type="ECO:0000256" key="1">
    <source>
        <dbReference type="ARBA" id="ARBA00005594"/>
    </source>
</evidence>
<dbReference type="InterPro" id="IPR024109">
    <property type="entry name" value="Trp-tRNA-ligase_bac-type"/>
</dbReference>
<keyword evidence="11" id="KW-1185">Reference proteome</keyword>
<dbReference type="InterPro" id="IPR001412">
    <property type="entry name" value="aa-tRNA-synth_I_CS"/>
</dbReference>
<dbReference type="Proteomes" id="UP000050331">
    <property type="component" value="Chromosome"/>
</dbReference>
<evidence type="ECO:0000256" key="4">
    <source>
        <dbReference type="ARBA" id="ARBA00022840"/>
    </source>
</evidence>
<accession>A0A0U4E6Y2</accession>
<comment type="function">
    <text evidence="8">Catalyzes the attachment of tryptophan to tRNA(Trp).</text>
</comment>
<evidence type="ECO:0000256" key="3">
    <source>
        <dbReference type="ARBA" id="ARBA00022741"/>
    </source>
</evidence>
<dbReference type="EMBL" id="CP013862">
    <property type="protein sequence ID" value="ALX48641.1"/>
    <property type="molecule type" value="Genomic_DNA"/>
</dbReference>